<organism evidence="3">
    <name type="scientific">uncultured marine thaumarchaeote AD1000_01_F04</name>
    <dbReference type="NCBI Taxonomy" id="1455879"/>
    <lineage>
        <taxon>Archaea</taxon>
        <taxon>Nitrososphaerota</taxon>
        <taxon>environmental samples</taxon>
    </lineage>
</organism>
<sequence>MTPYDGLANRYLQPLGHLSKLTYLRILHRFVLSYQQFAHQVVSGFCVHRRLPQLPQVGAFAPSRTPSARRPQRNENNNRGQLIMTCGTGKTLTALWIAEGLSSKRTRVLRRA</sequence>
<dbReference type="GO" id="GO:0016787">
    <property type="term" value="F:hydrolase activity"/>
    <property type="evidence" value="ECO:0007669"/>
    <property type="project" value="InterPro"/>
</dbReference>
<dbReference type="EMBL" id="KF900302">
    <property type="protein sequence ID" value="AIE90230.1"/>
    <property type="molecule type" value="Genomic_DNA"/>
</dbReference>
<accession>A0A075FFW2</accession>
<evidence type="ECO:0000259" key="2">
    <source>
        <dbReference type="Pfam" id="PF04851"/>
    </source>
</evidence>
<feature type="region of interest" description="Disordered" evidence="1">
    <location>
        <begin position="58"/>
        <end position="83"/>
    </location>
</feature>
<reference evidence="3" key="1">
    <citation type="journal article" date="2014" name="Genome Biol. Evol.">
        <title>Pangenome evidence for extensive interdomain horizontal transfer affecting lineage core and shell genes in uncultured planktonic thaumarchaeota and euryarchaeota.</title>
        <authorList>
            <person name="Deschamps P."/>
            <person name="Zivanovic Y."/>
            <person name="Moreira D."/>
            <person name="Rodriguez-Valera F."/>
            <person name="Lopez-Garcia P."/>
        </authorList>
    </citation>
    <scope>NUCLEOTIDE SEQUENCE</scope>
</reference>
<name>A0A075FFW2_9ARCH</name>
<feature type="domain" description="Helicase/UvrB N-terminal" evidence="2">
    <location>
        <begin position="72"/>
        <end position="108"/>
    </location>
</feature>
<dbReference type="Pfam" id="PF04851">
    <property type="entry name" value="ResIII"/>
    <property type="match status" value="1"/>
</dbReference>
<dbReference type="InterPro" id="IPR006935">
    <property type="entry name" value="Helicase/UvrB_N"/>
</dbReference>
<dbReference type="AlphaFoldDB" id="A0A075FFW2"/>
<evidence type="ECO:0000313" key="3">
    <source>
        <dbReference type="EMBL" id="AIE90230.1"/>
    </source>
</evidence>
<protein>
    <recommendedName>
        <fullName evidence="2">Helicase/UvrB N-terminal domain-containing protein</fullName>
    </recommendedName>
</protein>
<evidence type="ECO:0000256" key="1">
    <source>
        <dbReference type="SAM" id="MobiDB-lite"/>
    </source>
</evidence>
<dbReference type="GO" id="GO:0003677">
    <property type="term" value="F:DNA binding"/>
    <property type="evidence" value="ECO:0007669"/>
    <property type="project" value="InterPro"/>
</dbReference>
<proteinExistence type="predicted"/>
<dbReference type="GO" id="GO:0005524">
    <property type="term" value="F:ATP binding"/>
    <property type="evidence" value="ECO:0007669"/>
    <property type="project" value="InterPro"/>
</dbReference>